<keyword evidence="5 8" id="KW-0472">Membrane</keyword>
<feature type="transmembrane region" description="Helical" evidence="8">
    <location>
        <begin position="318"/>
        <end position="336"/>
    </location>
</feature>
<dbReference type="EMBL" id="JBHLUN010000007">
    <property type="protein sequence ID" value="MFC0408696.1"/>
    <property type="molecule type" value="Genomic_DNA"/>
</dbReference>
<dbReference type="InterPro" id="IPR049453">
    <property type="entry name" value="Memb_transporter_dom"/>
</dbReference>
<gene>
    <name evidence="10" type="ORF">ACFFGY_10575</name>
</gene>
<evidence type="ECO:0000256" key="4">
    <source>
        <dbReference type="ARBA" id="ARBA00022989"/>
    </source>
</evidence>
<keyword evidence="4 8" id="KW-1133">Transmembrane helix</keyword>
<keyword evidence="2" id="KW-1003">Cell membrane</keyword>
<proteinExistence type="inferred from homology"/>
<feature type="region of interest" description="Disordered" evidence="7">
    <location>
        <begin position="1"/>
        <end position="22"/>
    </location>
</feature>
<dbReference type="RefSeq" id="WP_377044455.1">
    <property type="nucleotide sequence ID" value="NZ_JBHLUN010000007.1"/>
</dbReference>
<keyword evidence="11" id="KW-1185">Reference proteome</keyword>
<accession>A0ABV6JSI9</accession>
<protein>
    <submittedName>
        <fullName evidence="10">FUSC family protein</fullName>
    </submittedName>
</protein>
<evidence type="ECO:0000256" key="5">
    <source>
        <dbReference type="ARBA" id="ARBA00023136"/>
    </source>
</evidence>
<comment type="caution">
    <text evidence="10">The sequence shown here is derived from an EMBL/GenBank/DDBJ whole genome shotgun (WGS) entry which is preliminary data.</text>
</comment>
<comment type="similarity">
    <text evidence="6">Belongs to the YccS/YhfK family.</text>
</comment>
<keyword evidence="3 8" id="KW-0812">Transmembrane</keyword>
<evidence type="ECO:0000256" key="1">
    <source>
        <dbReference type="ARBA" id="ARBA00004651"/>
    </source>
</evidence>
<feature type="domain" description="Integral membrane bound transporter" evidence="9">
    <location>
        <begin position="237"/>
        <end position="361"/>
    </location>
</feature>
<evidence type="ECO:0000256" key="8">
    <source>
        <dbReference type="SAM" id="Phobius"/>
    </source>
</evidence>
<evidence type="ECO:0000259" key="9">
    <source>
        <dbReference type="Pfam" id="PF13515"/>
    </source>
</evidence>
<feature type="transmembrane region" description="Helical" evidence="8">
    <location>
        <begin position="297"/>
        <end position="313"/>
    </location>
</feature>
<dbReference type="PANTHER" id="PTHR30509:SF9">
    <property type="entry name" value="MULTIDRUG RESISTANCE PROTEIN MDTO"/>
    <property type="match status" value="1"/>
</dbReference>
<reference evidence="10 11" key="1">
    <citation type="submission" date="2024-09" db="EMBL/GenBank/DDBJ databases">
        <authorList>
            <person name="Sun Q."/>
            <person name="Mori K."/>
        </authorList>
    </citation>
    <scope>NUCLEOTIDE SEQUENCE [LARGE SCALE GENOMIC DNA]</scope>
    <source>
        <strain evidence="10 11">TBRC 5777</strain>
    </source>
</reference>
<evidence type="ECO:0000256" key="3">
    <source>
        <dbReference type="ARBA" id="ARBA00022692"/>
    </source>
</evidence>
<evidence type="ECO:0000256" key="6">
    <source>
        <dbReference type="ARBA" id="ARBA00043993"/>
    </source>
</evidence>
<dbReference type="Pfam" id="PF13515">
    <property type="entry name" value="FUSC_2"/>
    <property type="match status" value="1"/>
</dbReference>
<feature type="transmembrane region" description="Helical" evidence="8">
    <location>
        <begin position="128"/>
        <end position="149"/>
    </location>
</feature>
<sequence length="391" mass="40988">MPDISRSVSGKGGAPPEPTIGSRLPRRFLAARDATQQIFHLDWKARQLRIATLCMPAIALVLLAGFLLDQMGPALVAAGGAMTVGFGAVQRFSRGWSQPMLGALLGMTLSTLAGSLLGGSAWGQVPAAGLLAAVCGLLNVVGTGAWWIALQWNVTLAVAGAYPSGWESALGRALLVMAGGGVQWTFLASLQHYFPPTEPWPPGRQVPNAWRAVREAIRWNAPDGRYAVRLAVAAMIAAGLARGTGLPSGYWATMTAVVVMKPTLRETSARGVQRVAGTVLGAGVATLGAALLHPGHPALAVAVLVLAWASYALQKVNYAALSTAITAYVVTLIALGDTPEVLTALHRVVATLVGSAVALVVDALFWGATHWDRTPWSGWFRRLAHTRRHGG</sequence>
<feature type="transmembrane region" description="Helical" evidence="8">
    <location>
        <begin position="348"/>
        <end position="368"/>
    </location>
</feature>
<feature type="transmembrane region" description="Helical" evidence="8">
    <location>
        <begin position="74"/>
        <end position="89"/>
    </location>
</feature>
<name>A0ABV6JSI9_9PROT</name>
<organism evidence="10 11">
    <name type="scientific">Roseomonas elaeocarpi</name>
    <dbReference type="NCBI Taxonomy" id="907779"/>
    <lineage>
        <taxon>Bacteria</taxon>
        <taxon>Pseudomonadati</taxon>
        <taxon>Pseudomonadota</taxon>
        <taxon>Alphaproteobacteria</taxon>
        <taxon>Acetobacterales</taxon>
        <taxon>Roseomonadaceae</taxon>
        <taxon>Roseomonas</taxon>
    </lineage>
</organism>
<dbReference type="Proteomes" id="UP001589865">
    <property type="component" value="Unassembled WGS sequence"/>
</dbReference>
<feature type="transmembrane region" description="Helical" evidence="8">
    <location>
        <begin position="230"/>
        <end position="259"/>
    </location>
</feature>
<dbReference type="PANTHER" id="PTHR30509">
    <property type="entry name" value="P-HYDROXYBENZOIC ACID EFFLUX PUMP SUBUNIT-RELATED"/>
    <property type="match status" value="1"/>
</dbReference>
<feature type="transmembrane region" description="Helical" evidence="8">
    <location>
        <begin position="101"/>
        <end position="122"/>
    </location>
</feature>
<evidence type="ECO:0000256" key="2">
    <source>
        <dbReference type="ARBA" id="ARBA00022475"/>
    </source>
</evidence>
<evidence type="ECO:0000313" key="10">
    <source>
        <dbReference type="EMBL" id="MFC0408696.1"/>
    </source>
</evidence>
<feature type="transmembrane region" description="Helical" evidence="8">
    <location>
        <begin position="50"/>
        <end position="68"/>
    </location>
</feature>
<evidence type="ECO:0000313" key="11">
    <source>
        <dbReference type="Proteomes" id="UP001589865"/>
    </source>
</evidence>
<comment type="subcellular location">
    <subcellularLocation>
        <location evidence="1">Cell membrane</location>
        <topology evidence="1">Multi-pass membrane protein</topology>
    </subcellularLocation>
</comment>
<evidence type="ECO:0000256" key="7">
    <source>
        <dbReference type="SAM" id="MobiDB-lite"/>
    </source>
</evidence>